<comment type="caution">
    <text evidence="1">The sequence shown here is derived from an EMBL/GenBank/DDBJ whole genome shotgun (WGS) entry which is preliminary data.</text>
</comment>
<evidence type="ECO:0000313" key="1">
    <source>
        <dbReference type="EMBL" id="NBN88528.1"/>
    </source>
</evidence>
<accession>A0A964UZ96</accession>
<gene>
    <name evidence="1" type="ORF">EBV32_05535</name>
</gene>
<sequence length="142" mass="15908">MTKKIVVLNSKVNCVKTLNGAKNFKFYFELNSLNVSSGARMRVVNLIHDHKPTGNSNKLNIMLKIDGVSVNSSYYISNDGSFPTLICFDTFNPSYYIGNELTLNKQSINYINIYGSDDMADVMSGIDSAVNFIMILEIEENE</sequence>
<proteinExistence type="predicted"/>
<dbReference type="Proteomes" id="UP000713222">
    <property type="component" value="Unassembled WGS sequence"/>
</dbReference>
<dbReference type="EMBL" id="RGET01000155">
    <property type="protein sequence ID" value="NBN88528.1"/>
    <property type="molecule type" value="Genomic_DNA"/>
</dbReference>
<reference evidence="1" key="1">
    <citation type="submission" date="2018-10" db="EMBL/GenBank/DDBJ databases">
        <title>Iterative Subtractive Binning of Freshwater Chronoseries Metagenomes Recovers Nearly Complete Genomes from over Four Hundred Novel Species.</title>
        <authorList>
            <person name="Rodriguez-R L.M."/>
            <person name="Tsementzi D."/>
            <person name="Luo C."/>
            <person name="Konstantinidis K.T."/>
        </authorList>
    </citation>
    <scope>NUCLEOTIDE SEQUENCE</scope>
    <source>
        <strain evidence="1">WB7_6_001</strain>
    </source>
</reference>
<dbReference type="AlphaFoldDB" id="A0A964UZ96"/>
<name>A0A964UZ96_9PROT</name>
<evidence type="ECO:0000313" key="2">
    <source>
        <dbReference type="Proteomes" id="UP000713222"/>
    </source>
</evidence>
<protein>
    <submittedName>
        <fullName evidence="1">Uncharacterized protein</fullName>
    </submittedName>
</protein>
<organism evidence="1 2">
    <name type="scientific">Candidatus Fonsibacter lacus</name>
    <dbReference type="NCBI Taxonomy" id="2576439"/>
    <lineage>
        <taxon>Bacteria</taxon>
        <taxon>Pseudomonadati</taxon>
        <taxon>Pseudomonadota</taxon>
        <taxon>Alphaproteobacteria</taxon>
        <taxon>Candidatus Pelagibacterales</taxon>
        <taxon>Candidatus Pelagibacterales incertae sedis</taxon>
        <taxon>Candidatus Fonsibacter</taxon>
    </lineage>
</organism>